<dbReference type="SUPFAM" id="SSF54928">
    <property type="entry name" value="RNA-binding domain, RBD"/>
    <property type="match status" value="1"/>
</dbReference>
<gene>
    <name evidence="1" type="ORF">PIB30_071411</name>
</gene>
<dbReference type="InterPro" id="IPR035979">
    <property type="entry name" value="RBD_domain_sf"/>
</dbReference>
<accession>A0ABU6YPJ1</accession>
<proteinExistence type="predicted"/>
<evidence type="ECO:0000313" key="2">
    <source>
        <dbReference type="Proteomes" id="UP001341840"/>
    </source>
</evidence>
<dbReference type="Proteomes" id="UP001341840">
    <property type="component" value="Unassembled WGS sequence"/>
</dbReference>
<evidence type="ECO:0008006" key="3">
    <source>
        <dbReference type="Google" id="ProtNLM"/>
    </source>
</evidence>
<comment type="caution">
    <text evidence="1">The sequence shown here is derived from an EMBL/GenBank/DDBJ whole genome shotgun (WGS) entry which is preliminary data.</text>
</comment>
<dbReference type="EMBL" id="JASCZI010242480">
    <property type="protein sequence ID" value="MED6211199.1"/>
    <property type="molecule type" value="Genomic_DNA"/>
</dbReference>
<organism evidence="1 2">
    <name type="scientific">Stylosanthes scabra</name>
    <dbReference type="NCBI Taxonomy" id="79078"/>
    <lineage>
        <taxon>Eukaryota</taxon>
        <taxon>Viridiplantae</taxon>
        <taxon>Streptophyta</taxon>
        <taxon>Embryophyta</taxon>
        <taxon>Tracheophyta</taxon>
        <taxon>Spermatophyta</taxon>
        <taxon>Magnoliopsida</taxon>
        <taxon>eudicotyledons</taxon>
        <taxon>Gunneridae</taxon>
        <taxon>Pentapetalae</taxon>
        <taxon>rosids</taxon>
        <taxon>fabids</taxon>
        <taxon>Fabales</taxon>
        <taxon>Fabaceae</taxon>
        <taxon>Papilionoideae</taxon>
        <taxon>50 kb inversion clade</taxon>
        <taxon>dalbergioids sensu lato</taxon>
        <taxon>Dalbergieae</taxon>
        <taxon>Pterocarpus clade</taxon>
        <taxon>Stylosanthes</taxon>
    </lineage>
</organism>
<keyword evidence="2" id="KW-1185">Reference proteome</keyword>
<protein>
    <recommendedName>
        <fullName evidence="3">DUF4283 domain-containing protein</fullName>
    </recommendedName>
</protein>
<reference evidence="1 2" key="1">
    <citation type="journal article" date="2023" name="Plants (Basel)">
        <title>Bridging the Gap: Combining Genomics and Transcriptomics Approaches to Understand Stylosanthes scabra, an Orphan Legume from the Brazilian Caatinga.</title>
        <authorList>
            <person name="Ferreira-Neto J.R.C."/>
            <person name="da Silva M.D."/>
            <person name="Binneck E."/>
            <person name="de Melo N.F."/>
            <person name="da Silva R.H."/>
            <person name="de Melo A.L.T.M."/>
            <person name="Pandolfi V."/>
            <person name="Bustamante F.O."/>
            <person name="Brasileiro-Vidal A.C."/>
            <person name="Benko-Iseppon A.M."/>
        </authorList>
    </citation>
    <scope>NUCLEOTIDE SEQUENCE [LARGE SCALE GENOMIC DNA]</scope>
    <source>
        <tissue evidence="1">Leaves</tissue>
    </source>
</reference>
<name>A0ABU6YPJ1_9FABA</name>
<evidence type="ECO:0000313" key="1">
    <source>
        <dbReference type="EMBL" id="MED6211199.1"/>
    </source>
</evidence>
<sequence length="545" mass="62282">MDVFVSRKARWKMMSLFAFIRYNSYGSAMRAIARLNGTLWGKFKLFVTLSKIRREMKQPRVMHTDPKQRWVEKSNEQEMKNLKMVADQKKEIEATWAEDQKQRLQRSLLGVCVKPIEFKKVMERLMEEWKGPDEIECRDIGPYKCLITFDSLEIRDEAFHSELLLATFDEIRPHLEIFWSLSRRVWIEIMGMPVCMWCEENFSKIAKQRGKVIRFDDRTEQSKSYSVARVLVDSYQWERIHKWITIKVEDRSFEVFVKEFGSEVYSVQSHPDLVQDTDVSDFMEVPNSASRVEETPVEIEQTSATVLRKDLNDVNVGNSHFDANIDCELNTVCKLKQLGGIGGVEEDETDAKVGPSTSMCDDSLGSCPYPPGFGPCSGHGHVHHDLIRVQNLPHFVVPHSVEVVRAVEFPYANPSLPIAAVECHSGTLSDEERSGETLYRINDSVWFGVNNDIAKLVGGVGGAAKRRLCRVVIATYKCRERKHYISQTTSLRLSVKYGGPSVVLEVALFRWVMKTVMLMVCYLKVVMVMEGLRGASMLALGLSIP</sequence>